<evidence type="ECO:0000313" key="4">
    <source>
        <dbReference type="EMBL" id="CUB07332.1"/>
    </source>
</evidence>
<dbReference type="GO" id="GO:0042834">
    <property type="term" value="F:peptidoglycan binding"/>
    <property type="evidence" value="ECO:0007669"/>
    <property type="project" value="InterPro"/>
</dbReference>
<evidence type="ECO:0000313" key="5">
    <source>
        <dbReference type="Proteomes" id="UP000182108"/>
    </source>
</evidence>
<feature type="transmembrane region" description="Helical" evidence="2">
    <location>
        <begin position="16"/>
        <end position="34"/>
    </location>
</feature>
<evidence type="ECO:0000256" key="2">
    <source>
        <dbReference type="SAM" id="Phobius"/>
    </source>
</evidence>
<keyword evidence="5" id="KW-1185">Reference proteome</keyword>
<evidence type="ECO:0000259" key="3">
    <source>
        <dbReference type="Pfam" id="PF05036"/>
    </source>
</evidence>
<accession>A0A0K6IVG1</accession>
<name>A0A0K6IVG1_9PROT</name>
<organism evidence="4 5">
    <name type="scientific">Tepidiphilus thermophilus</name>
    <dbReference type="NCBI Taxonomy" id="876478"/>
    <lineage>
        <taxon>Bacteria</taxon>
        <taxon>Pseudomonadati</taxon>
        <taxon>Pseudomonadota</taxon>
        <taxon>Hydrogenophilia</taxon>
        <taxon>Hydrogenophilales</taxon>
        <taxon>Hydrogenophilaceae</taxon>
        <taxon>Tepidiphilus</taxon>
    </lineage>
</organism>
<dbReference type="EMBL" id="CYHH01000006">
    <property type="protein sequence ID" value="CUB07332.1"/>
    <property type="molecule type" value="Genomic_DNA"/>
</dbReference>
<dbReference type="RefSeq" id="WP_055423619.1">
    <property type="nucleotide sequence ID" value="NZ_CYHH01000006.1"/>
</dbReference>
<evidence type="ECO:0000256" key="1">
    <source>
        <dbReference type="SAM" id="MobiDB-lite"/>
    </source>
</evidence>
<feature type="region of interest" description="Disordered" evidence="1">
    <location>
        <begin position="60"/>
        <end position="106"/>
    </location>
</feature>
<dbReference type="AlphaFoldDB" id="A0A0K6IVG1"/>
<dbReference type="OrthoDB" id="5298834at2"/>
<keyword evidence="2" id="KW-0472">Membrane</keyword>
<dbReference type="Proteomes" id="UP000182108">
    <property type="component" value="Unassembled WGS sequence"/>
</dbReference>
<dbReference type="Gene3D" id="3.30.70.1070">
    <property type="entry name" value="Sporulation related repeat"/>
    <property type="match status" value="1"/>
</dbReference>
<proteinExistence type="predicted"/>
<protein>
    <submittedName>
        <fullName evidence="4">Sporulation related domain</fullName>
    </submittedName>
</protein>
<dbReference type="SUPFAM" id="SSF110997">
    <property type="entry name" value="Sporulation related repeat"/>
    <property type="match status" value="1"/>
</dbReference>
<reference evidence="5" key="1">
    <citation type="submission" date="2015-08" db="EMBL/GenBank/DDBJ databases">
        <authorList>
            <person name="Babu N.S."/>
            <person name="Beckwith C.J."/>
            <person name="Beseler K.G."/>
            <person name="Brison A."/>
            <person name="Carone J.V."/>
            <person name="Caskin T.P."/>
            <person name="Diamond M."/>
            <person name="Durham M.E."/>
            <person name="Foxe J.M."/>
            <person name="Go M."/>
            <person name="Henderson B.A."/>
            <person name="Jones I.B."/>
            <person name="McGettigan J.A."/>
            <person name="Micheletti S.J."/>
            <person name="Nasrallah M.E."/>
            <person name="Ortiz D."/>
            <person name="Piller C.R."/>
            <person name="Privatt S.R."/>
            <person name="Schneider S.L."/>
            <person name="Sharp S."/>
            <person name="Smith T.C."/>
            <person name="Stanton J.D."/>
            <person name="Ullery H.E."/>
            <person name="Wilson R.J."/>
            <person name="Serrano M.G."/>
            <person name="Buck G."/>
            <person name="Lee V."/>
            <person name="Wang Y."/>
            <person name="Carvalho R."/>
            <person name="Voegtly L."/>
            <person name="Shi R."/>
            <person name="Duckworth R."/>
            <person name="Johnson A."/>
            <person name="Loviza R."/>
            <person name="Walstead R."/>
            <person name="Shah Z."/>
            <person name="Kiflezghi M."/>
            <person name="Wade K."/>
            <person name="Ball S.L."/>
            <person name="Bradley K.W."/>
            <person name="Asai D.J."/>
            <person name="Bowman C.A."/>
            <person name="Russell D.A."/>
            <person name="Pope W.H."/>
            <person name="Jacobs-Sera D."/>
            <person name="Hendrix R.W."/>
            <person name="Hatfull G.F."/>
        </authorList>
    </citation>
    <scope>NUCLEOTIDE SEQUENCE [LARGE SCALE GENOMIC DNA]</scope>
    <source>
        <strain evidence="5">JCM 19170</strain>
    </source>
</reference>
<dbReference type="InterPro" id="IPR007730">
    <property type="entry name" value="SPOR-like_dom"/>
</dbReference>
<dbReference type="InterPro" id="IPR036680">
    <property type="entry name" value="SPOR-like_sf"/>
</dbReference>
<gene>
    <name evidence="4" type="ORF">Ga0061068_10682</name>
</gene>
<feature type="domain" description="SPOR" evidence="3">
    <location>
        <begin position="136"/>
        <end position="194"/>
    </location>
</feature>
<keyword evidence="2" id="KW-1133">Transmembrane helix</keyword>
<keyword evidence="2" id="KW-0812">Transmembrane</keyword>
<dbReference type="Pfam" id="PF05036">
    <property type="entry name" value="SPOR"/>
    <property type="match status" value="1"/>
</dbReference>
<sequence>MKAGKGTSTPFPWKRVAPASVLAAVAAFALWYLANEQKAPKPAPPVAVPVVAAKVSARVAPVSPEQPSGNASASPEQTRPEPAAPERATAEHTERISPGNDLRGAETLHGEASAPAPSAEMPEKSPFAMRSKPLDKGYYVPVGVFGRLDAAERLAGQLDALGFPARLQSRVLVGPYATRQEAQQVAERLKRQHKLGAAGVMQVK</sequence>
<feature type="compositionally biased region" description="Polar residues" evidence="1">
    <location>
        <begin position="65"/>
        <end position="77"/>
    </location>
</feature>